<dbReference type="Proteomes" id="UP001179363">
    <property type="component" value="Unassembled WGS sequence"/>
</dbReference>
<dbReference type="Gene3D" id="3.60.15.10">
    <property type="entry name" value="Ribonuclease Z/Hydroxyacylglutathione hydrolase-like"/>
    <property type="match status" value="1"/>
</dbReference>
<evidence type="ECO:0000313" key="2">
    <source>
        <dbReference type="Proteomes" id="UP001179363"/>
    </source>
</evidence>
<reference evidence="1" key="1">
    <citation type="submission" date="2022-01" db="EMBL/GenBank/DDBJ databases">
        <title>Gillisia lutea sp. nov., isolated from marine plastic residues from the Malvarosa beach (Valencia, Spain).</title>
        <authorList>
            <person name="Vidal-Verdu A."/>
            <person name="Molina-Menor E."/>
            <person name="Satari L."/>
            <person name="Pascual J."/>
            <person name="Pereto J."/>
            <person name="Porcar M."/>
        </authorList>
    </citation>
    <scope>NUCLEOTIDE SEQUENCE</scope>
    <source>
        <strain evidence="1">M10.2A</strain>
    </source>
</reference>
<name>A0ABS9EBX6_9FLAO</name>
<evidence type="ECO:0000313" key="1">
    <source>
        <dbReference type="EMBL" id="MCF4100390.1"/>
    </source>
</evidence>
<dbReference type="SUPFAM" id="SSF56281">
    <property type="entry name" value="Metallo-hydrolase/oxidoreductase"/>
    <property type="match status" value="1"/>
</dbReference>
<gene>
    <name evidence="1" type="ORF">L1I30_01810</name>
</gene>
<dbReference type="Pfam" id="PF13483">
    <property type="entry name" value="Lactamase_B_3"/>
    <property type="match status" value="1"/>
</dbReference>
<dbReference type="PROSITE" id="PS51257">
    <property type="entry name" value="PROKAR_LIPOPROTEIN"/>
    <property type="match status" value="1"/>
</dbReference>
<dbReference type="InterPro" id="IPR050114">
    <property type="entry name" value="UPF0173_UPF0282_UlaG_hydrolase"/>
</dbReference>
<protein>
    <submittedName>
        <fullName evidence="1">MBL fold metallo-hydrolase</fullName>
    </submittedName>
</protein>
<organism evidence="1 2">
    <name type="scientific">Gillisia lutea</name>
    <dbReference type="NCBI Taxonomy" id="2909668"/>
    <lineage>
        <taxon>Bacteria</taxon>
        <taxon>Pseudomonadati</taxon>
        <taxon>Bacteroidota</taxon>
        <taxon>Flavobacteriia</taxon>
        <taxon>Flavobacteriales</taxon>
        <taxon>Flavobacteriaceae</taxon>
        <taxon>Gillisia</taxon>
    </lineage>
</organism>
<comment type="caution">
    <text evidence="1">The sequence shown here is derived from an EMBL/GenBank/DDBJ whole genome shotgun (WGS) entry which is preliminary data.</text>
</comment>
<dbReference type="EMBL" id="JAKGTH010000006">
    <property type="protein sequence ID" value="MCF4100390.1"/>
    <property type="molecule type" value="Genomic_DNA"/>
</dbReference>
<keyword evidence="2" id="KW-1185">Reference proteome</keyword>
<dbReference type="PANTHER" id="PTHR43546">
    <property type="entry name" value="UPF0173 METAL-DEPENDENT HYDROLASE MJ1163-RELATED"/>
    <property type="match status" value="1"/>
</dbReference>
<dbReference type="PANTHER" id="PTHR43546:SF3">
    <property type="entry name" value="UPF0173 METAL-DEPENDENT HYDROLASE MJ1163"/>
    <property type="match status" value="1"/>
</dbReference>
<sequence>MKKSLILMFVFIGLISCKNDQKKEEETNLTTQNSIDSQVEKKSDSLVVIPVSHASFAIQLNGKTIYFDPVGGAAAYSDLPEADLIVITDIHGDHMDSATLDSIAPGTTIVAPKAVKDKLPSNLQGVTQAMSNGDINTYFDIQIEAIPMYNLREEAKEMHTKGRGNGYVLSYKGKRIYVSGDTEDIPEMRSLKDIDIAFVCMNLPYTMPVESAIDAVLDFKPKKVYPYHYRGKDGYSDVAKFKTEVEKANSNIEVELLNWYPEKAE</sequence>
<dbReference type="InterPro" id="IPR036866">
    <property type="entry name" value="RibonucZ/Hydroxyglut_hydro"/>
</dbReference>
<proteinExistence type="predicted"/>
<accession>A0ABS9EBX6</accession>
<dbReference type="RefSeq" id="WP_236132538.1">
    <property type="nucleotide sequence ID" value="NZ_JAKGTH010000006.1"/>
</dbReference>